<dbReference type="Gene3D" id="1.10.150.520">
    <property type="match status" value="1"/>
</dbReference>
<dbReference type="GO" id="GO:0044281">
    <property type="term" value="P:small molecule metabolic process"/>
    <property type="evidence" value="ECO:0007669"/>
    <property type="project" value="UniProtKB-ARBA"/>
</dbReference>
<evidence type="ECO:0000256" key="1">
    <source>
        <dbReference type="ARBA" id="ARBA00001946"/>
    </source>
</evidence>
<gene>
    <name evidence="4" type="ORF">BDP55DRAFT_632613</name>
</gene>
<dbReference type="EMBL" id="JAHMHR010000023">
    <property type="protein sequence ID" value="KAK1674968.1"/>
    <property type="molecule type" value="Genomic_DNA"/>
</dbReference>
<protein>
    <submittedName>
        <fullName evidence="4">HAD-like domain-containing protein</fullName>
    </submittedName>
</protein>
<dbReference type="NCBIfam" id="TIGR01549">
    <property type="entry name" value="HAD-SF-IA-v1"/>
    <property type="match status" value="1"/>
</dbReference>
<dbReference type="PANTHER" id="PTHR46470">
    <property type="entry name" value="N-ACYLNEURAMINATE-9-PHOSPHATASE"/>
    <property type="match status" value="1"/>
</dbReference>
<dbReference type="InterPro" id="IPR036412">
    <property type="entry name" value="HAD-like_sf"/>
</dbReference>
<keyword evidence="3" id="KW-0460">Magnesium</keyword>
<accession>A0AAJ0AM62</accession>
<organism evidence="4 5">
    <name type="scientific">Colletotrichum godetiae</name>
    <dbReference type="NCBI Taxonomy" id="1209918"/>
    <lineage>
        <taxon>Eukaryota</taxon>
        <taxon>Fungi</taxon>
        <taxon>Dikarya</taxon>
        <taxon>Ascomycota</taxon>
        <taxon>Pezizomycotina</taxon>
        <taxon>Sordariomycetes</taxon>
        <taxon>Hypocreomycetidae</taxon>
        <taxon>Glomerellales</taxon>
        <taxon>Glomerellaceae</taxon>
        <taxon>Colletotrichum</taxon>
        <taxon>Colletotrichum acutatum species complex</taxon>
    </lineage>
</organism>
<sequence>MPGNEEKAAAQCVNILWHIYITRFLARYWEFYGQAYRNSRRVTPGSIETLLQLRGQCMRLAIVTNVQAKDQVEKAEAIGAHHVVDYMITSEEAGFCKPDTAIFQLAIGSLGFSLDESYMVGDSVESDIIGAINSGMKTDSLLADGNE</sequence>
<dbReference type="GeneID" id="85456975"/>
<dbReference type="GO" id="GO:0016791">
    <property type="term" value="F:phosphatase activity"/>
    <property type="evidence" value="ECO:0007669"/>
    <property type="project" value="UniProtKB-ARBA"/>
</dbReference>
<name>A0AAJ0AM62_9PEZI</name>
<reference evidence="4" key="1">
    <citation type="submission" date="2021-06" db="EMBL/GenBank/DDBJ databases">
        <title>Comparative genomics, transcriptomics and evolutionary studies reveal genomic signatures of adaptation to plant cell wall in hemibiotrophic fungi.</title>
        <authorList>
            <consortium name="DOE Joint Genome Institute"/>
            <person name="Baroncelli R."/>
            <person name="Diaz J.F."/>
            <person name="Benocci T."/>
            <person name="Peng M."/>
            <person name="Battaglia E."/>
            <person name="Haridas S."/>
            <person name="Andreopoulos W."/>
            <person name="Labutti K."/>
            <person name="Pangilinan J."/>
            <person name="Floch G.L."/>
            <person name="Makela M.R."/>
            <person name="Henrissat B."/>
            <person name="Grigoriev I.V."/>
            <person name="Crouch J.A."/>
            <person name="De Vries R.P."/>
            <person name="Sukno S.A."/>
            <person name="Thon M.R."/>
        </authorList>
    </citation>
    <scope>NUCLEOTIDE SEQUENCE</scope>
    <source>
        <strain evidence="4">CBS 193.32</strain>
    </source>
</reference>
<dbReference type="Proteomes" id="UP001224890">
    <property type="component" value="Unassembled WGS sequence"/>
</dbReference>
<dbReference type="Gene3D" id="3.40.50.1000">
    <property type="entry name" value="HAD superfamily/HAD-like"/>
    <property type="match status" value="1"/>
</dbReference>
<proteinExistence type="predicted"/>
<dbReference type="Pfam" id="PF13419">
    <property type="entry name" value="HAD_2"/>
    <property type="match status" value="1"/>
</dbReference>
<keyword evidence="5" id="KW-1185">Reference proteome</keyword>
<evidence type="ECO:0000256" key="2">
    <source>
        <dbReference type="ARBA" id="ARBA00022801"/>
    </source>
</evidence>
<dbReference type="InterPro" id="IPR041492">
    <property type="entry name" value="HAD_2"/>
</dbReference>
<evidence type="ECO:0000313" key="5">
    <source>
        <dbReference type="Proteomes" id="UP001224890"/>
    </source>
</evidence>
<keyword evidence="2" id="KW-0378">Hydrolase</keyword>
<dbReference type="AlphaFoldDB" id="A0AAJ0AM62"/>
<comment type="caution">
    <text evidence="4">The sequence shown here is derived from an EMBL/GenBank/DDBJ whole genome shotgun (WGS) entry which is preliminary data.</text>
</comment>
<dbReference type="InterPro" id="IPR006439">
    <property type="entry name" value="HAD-SF_hydro_IA"/>
</dbReference>
<evidence type="ECO:0000256" key="3">
    <source>
        <dbReference type="ARBA" id="ARBA00022842"/>
    </source>
</evidence>
<dbReference type="InterPro" id="IPR051400">
    <property type="entry name" value="HAD-like_hydrolase"/>
</dbReference>
<dbReference type="SUPFAM" id="SSF56784">
    <property type="entry name" value="HAD-like"/>
    <property type="match status" value="1"/>
</dbReference>
<evidence type="ECO:0000313" key="4">
    <source>
        <dbReference type="EMBL" id="KAK1674968.1"/>
    </source>
</evidence>
<dbReference type="RefSeq" id="XP_060428971.1">
    <property type="nucleotide sequence ID" value="XM_060572449.1"/>
</dbReference>
<dbReference type="InterPro" id="IPR023214">
    <property type="entry name" value="HAD_sf"/>
</dbReference>
<comment type="cofactor">
    <cofactor evidence="1">
        <name>Mg(2+)</name>
        <dbReference type="ChEBI" id="CHEBI:18420"/>
    </cofactor>
</comment>